<proteinExistence type="predicted"/>
<dbReference type="InterPro" id="IPR038021">
    <property type="entry name" value="Putative_hydro-lyase"/>
</dbReference>
<gene>
    <name evidence="2" type="ORF">E5288_WYG010085</name>
</gene>
<dbReference type="AlphaFoldDB" id="A0A6B0R8C0"/>
<dbReference type="EMBL" id="VBQZ03000029">
    <property type="protein sequence ID" value="MXQ86025.1"/>
    <property type="molecule type" value="Genomic_DNA"/>
</dbReference>
<dbReference type="PANTHER" id="PTHR32022">
    <property type="entry name" value="D-GLUTAMATE CYCLASE, MITOCHONDRIAL"/>
    <property type="match status" value="1"/>
</dbReference>
<feature type="domain" description="D-glutamate cyclase-like C-terminal" evidence="1">
    <location>
        <begin position="121"/>
        <end position="166"/>
    </location>
</feature>
<evidence type="ECO:0000259" key="1">
    <source>
        <dbReference type="Pfam" id="PF14336"/>
    </source>
</evidence>
<dbReference type="GO" id="GO:0006536">
    <property type="term" value="P:glutamate metabolic process"/>
    <property type="evidence" value="ECO:0007669"/>
    <property type="project" value="TreeGrafter"/>
</dbReference>
<dbReference type="GO" id="GO:0047820">
    <property type="term" value="F:D-glutamate cyclase activity"/>
    <property type="evidence" value="ECO:0007669"/>
    <property type="project" value="TreeGrafter"/>
</dbReference>
<evidence type="ECO:0000313" key="2">
    <source>
        <dbReference type="EMBL" id="MXQ86025.1"/>
    </source>
</evidence>
<dbReference type="Proteomes" id="UP000322234">
    <property type="component" value="Unassembled WGS sequence"/>
</dbReference>
<accession>A0A6B0R8C0</accession>
<protein>
    <recommendedName>
        <fullName evidence="1">D-glutamate cyclase-like C-terminal domain-containing protein</fullName>
    </recommendedName>
</protein>
<reference evidence="2" key="1">
    <citation type="submission" date="2019-10" db="EMBL/GenBank/DDBJ databases">
        <title>The sequence and de novo assembly of the wild yak genome.</title>
        <authorList>
            <person name="Liu Y."/>
        </authorList>
    </citation>
    <scope>NUCLEOTIDE SEQUENCE [LARGE SCALE GENOMIC DNA]</scope>
    <source>
        <strain evidence="2">WY2019</strain>
    </source>
</reference>
<keyword evidence="3" id="KW-1185">Reference proteome</keyword>
<dbReference type="PANTHER" id="PTHR32022:SF10">
    <property type="entry name" value="D-GLUTAMATE CYCLASE, MITOCHONDRIAL"/>
    <property type="match status" value="1"/>
</dbReference>
<comment type="caution">
    <text evidence="2">The sequence shown here is derived from an EMBL/GenBank/DDBJ whole genome shotgun (WGS) entry which is preliminary data.</text>
</comment>
<evidence type="ECO:0000313" key="3">
    <source>
        <dbReference type="Proteomes" id="UP000322234"/>
    </source>
</evidence>
<organism evidence="2 3">
    <name type="scientific">Bos mutus</name>
    <name type="common">wild yak</name>
    <dbReference type="NCBI Taxonomy" id="72004"/>
    <lineage>
        <taxon>Eukaryota</taxon>
        <taxon>Metazoa</taxon>
        <taxon>Chordata</taxon>
        <taxon>Craniata</taxon>
        <taxon>Vertebrata</taxon>
        <taxon>Euteleostomi</taxon>
        <taxon>Mammalia</taxon>
        <taxon>Eutheria</taxon>
        <taxon>Laurasiatheria</taxon>
        <taxon>Artiodactyla</taxon>
        <taxon>Ruminantia</taxon>
        <taxon>Pecora</taxon>
        <taxon>Bovidae</taxon>
        <taxon>Bovinae</taxon>
        <taxon>Bos</taxon>
    </lineage>
</organism>
<name>A0A6B0R8C0_9CETA</name>
<dbReference type="InterPro" id="IPR025504">
    <property type="entry name" value="GLUCM_C"/>
</dbReference>
<sequence>MGCPQFGECEFSVYTGSLPSLEESSEQLKDTVTFLLGGSFSLGEVWEDMGLPAYKDPLHYSMASAAAIQRISELEMIIAIDPDRLPGAVALAAFLQALEKGSSMVVKQRDLSVHKKLVDEATEQEEKLPGILVQHGVWSRFSSTLGTEVDRLLFHGTHAQMIQKLMGITLP</sequence>
<dbReference type="SUPFAM" id="SSF160920">
    <property type="entry name" value="PSTPO5379-like"/>
    <property type="match status" value="1"/>
</dbReference>
<dbReference type="Pfam" id="PF14336">
    <property type="entry name" value="GLUCM-like_C"/>
    <property type="match status" value="1"/>
</dbReference>